<dbReference type="EMBL" id="JASBNA010000002">
    <property type="protein sequence ID" value="KAK7694228.1"/>
    <property type="molecule type" value="Genomic_DNA"/>
</dbReference>
<accession>A0AAW0GKX0</accession>
<name>A0AAW0GKX0_9APHY</name>
<feature type="region of interest" description="Disordered" evidence="1">
    <location>
        <begin position="262"/>
        <end position="306"/>
    </location>
</feature>
<evidence type="ECO:0000313" key="2">
    <source>
        <dbReference type="EMBL" id="KAK7694228.1"/>
    </source>
</evidence>
<reference evidence="2 3" key="1">
    <citation type="submission" date="2022-09" db="EMBL/GenBank/DDBJ databases">
        <authorList>
            <person name="Palmer J.M."/>
        </authorList>
    </citation>
    <scope>NUCLEOTIDE SEQUENCE [LARGE SCALE GENOMIC DNA]</scope>
    <source>
        <strain evidence="2 3">DSM 7382</strain>
    </source>
</reference>
<feature type="compositionally biased region" description="Low complexity" evidence="1">
    <location>
        <begin position="275"/>
        <end position="285"/>
    </location>
</feature>
<proteinExistence type="predicted"/>
<feature type="compositionally biased region" description="Low complexity" evidence="1">
    <location>
        <begin position="71"/>
        <end position="82"/>
    </location>
</feature>
<evidence type="ECO:0000256" key="1">
    <source>
        <dbReference type="SAM" id="MobiDB-lite"/>
    </source>
</evidence>
<feature type="compositionally biased region" description="Low complexity" evidence="1">
    <location>
        <begin position="150"/>
        <end position="177"/>
    </location>
</feature>
<gene>
    <name evidence="2" type="ORF">QCA50_001408</name>
</gene>
<sequence length="329" mass="36828">MSPEDKAAVDWVRMSRLENGSWDNQIARLLAEYSYSKRASTSYDTQDHAIPMEYTWTPPTPTLDSDRSSGSRRSSLQSIPSSDFDELPEIPFVSPPLLDQDDNKDDPNSSQTFWSSLIHPPTRSRTPSNERSVALLGEARHRVLSPARCRAPSVSSNASSRSKPAPAKSILSSSSSIRTKTGRSPPSVKFLDMPTIHYETEPEEEHHGPDHDCDYDYDPDAYDERYDTHSSAGSEEKKWSFGFIRQIARRKSRASISTSIISGPYPLWEQPPPSSASIASRTRTTGRPPLERRRVTSLRSVRSSGSLASIRSCGSRLQSYWSWFSGKDP</sequence>
<organism evidence="2 3">
    <name type="scientific">Cerrena zonata</name>
    <dbReference type="NCBI Taxonomy" id="2478898"/>
    <lineage>
        <taxon>Eukaryota</taxon>
        <taxon>Fungi</taxon>
        <taxon>Dikarya</taxon>
        <taxon>Basidiomycota</taxon>
        <taxon>Agaricomycotina</taxon>
        <taxon>Agaricomycetes</taxon>
        <taxon>Polyporales</taxon>
        <taxon>Cerrenaceae</taxon>
        <taxon>Cerrena</taxon>
    </lineage>
</organism>
<dbReference type="Proteomes" id="UP001385951">
    <property type="component" value="Unassembled WGS sequence"/>
</dbReference>
<feature type="region of interest" description="Disordered" evidence="1">
    <location>
        <begin position="40"/>
        <end position="193"/>
    </location>
</feature>
<keyword evidence="3" id="KW-1185">Reference proteome</keyword>
<feature type="compositionally biased region" description="Low complexity" evidence="1">
    <location>
        <begin position="297"/>
        <end position="306"/>
    </location>
</feature>
<dbReference type="AlphaFoldDB" id="A0AAW0GKX0"/>
<comment type="caution">
    <text evidence="2">The sequence shown here is derived from an EMBL/GenBank/DDBJ whole genome shotgun (WGS) entry which is preliminary data.</text>
</comment>
<protein>
    <submittedName>
        <fullName evidence="2">Uncharacterized protein</fullName>
    </submittedName>
</protein>
<evidence type="ECO:0000313" key="3">
    <source>
        <dbReference type="Proteomes" id="UP001385951"/>
    </source>
</evidence>